<dbReference type="RefSeq" id="WP_189243598.1">
    <property type="nucleotide sequence ID" value="NZ_BMQP01000045.1"/>
</dbReference>
<dbReference type="InterPro" id="IPR050090">
    <property type="entry name" value="Tyrosine_recombinase_XerCD"/>
</dbReference>
<dbReference type="InterPro" id="IPR002104">
    <property type="entry name" value="Integrase_catalytic"/>
</dbReference>
<comment type="caution">
    <text evidence="3">The sequence shown here is derived from an EMBL/GenBank/DDBJ whole genome shotgun (WGS) entry which is preliminary data.</text>
</comment>
<protein>
    <submittedName>
        <fullName evidence="3">Integrase</fullName>
    </submittedName>
</protein>
<dbReference type="PANTHER" id="PTHR30349:SF64">
    <property type="entry name" value="PROPHAGE INTEGRASE INTD-RELATED"/>
    <property type="match status" value="1"/>
</dbReference>
<feature type="domain" description="Tyr recombinase" evidence="2">
    <location>
        <begin position="236"/>
        <end position="462"/>
    </location>
</feature>
<dbReference type="Gene3D" id="1.10.443.10">
    <property type="entry name" value="Intergrase catalytic core"/>
    <property type="match status" value="1"/>
</dbReference>
<dbReference type="GO" id="GO:0015074">
    <property type="term" value="P:DNA integration"/>
    <property type="evidence" value="ECO:0007669"/>
    <property type="project" value="InterPro"/>
</dbReference>
<sequence length="470" mass="52641">MRDVTHNVRIYKIEKRTNAKGKVTSYRVLWQTASKPWKKSFPRQAQADTYRSALLTAARTGEPFSLLTGEPLSWQRIDMPEMSWYAFACTFVDMKWSASSANYRQDIARALTAATPAMIIDGRGRPADQDVRRALKRWAFNTRQRDSAPEDAAAVLRWLAANTKPLSALADPSAVRELLAVATSRLDGKRAATSTVLRNKTILQTALDYAVELKILSHNPIKALKWKRPRTATEVDRRSVVNHAQARALLAAVEARRPSGKRLKAFFAIMYYAGLRPEEAVHLRVHNVTIPPLIQNPETGQMEEPADDWGELIFSEAAPFAGREWTDDGALREVRSLKHRADGQARSVPCPPELTRILRAHLAEFGDDPDGRLFYGVKGGDLPAITYRRAWAAAREQALTPQEVALPLARRIYDLRHACVSTWLNAGVPAPQVAQWAGHSVDVLLRIYAKCIVGQDETARRRISEALKET</sequence>
<dbReference type="AlphaFoldDB" id="A0A8J3S887"/>
<gene>
    <name evidence="3" type="ORF">Pro02_62450</name>
</gene>
<dbReference type="EMBL" id="BOOI01000068">
    <property type="protein sequence ID" value="GIH87837.1"/>
    <property type="molecule type" value="Genomic_DNA"/>
</dbReference>
<dbReference type="GO" id="GO:0003677">
    <property type="term" value="F:DNA binding"/>
    <property type="evidence" value="ECO:0007669"/>
    <property type="project" value="InterPro"/>
</dbReference>
<dbReference type="InterPro" id="IPR013762">
    <property type="entry name" value="Integrase-like_cat_sf"/>
</dbReference>
<evidence type="ECO:0000256" key="1">
    <source>
        <dbReference type="ARBA" id="ARBA00023172"/>
    </source>
</evidence>
<dbReference type="GO" id="GO:0006310">
    <property type="term" value="P:DNA recombination"/>
    <property type="evidence" value="ECO:0007669"/>
    <property type="project" value="UniProtKB-KW"/>
</dbReference>
<dbReference type="InterPro" id="IPR011010">
    <property type="entry name" value="DNA_brk_join_enz"/>
</dbReference>
<accession>A0A8J3S887</accession>
<evidence type="ECO:0000313" key="4">
    <source>
        <dbReference type="Proteomes" id="UP000655044"/>
    </source>
</evidence>
<reference evidence="3" key="1">
    <citation type="submission" date="2021-01" db="EMBL/GenBank/DDBJ databases">
        <title>Whole genome shotgun sequence of Planobispora rosea NBRC 15558.</title>
        <authorList>
            <person name="Komaki H."/>
            <person name="Tamura T."/>
        </authorList>
    </citation>
    <scope>NUCLEOTIDE SEQUENCE</scope>
    <source>
        <strain evidence="3">NBRC 15558</strain>
    </source>
</reference>
<dbReference type="PANTHER" id="PTHR30349">
    <property type="entry name" value="PHAGE INTEGRASE-RELATED"/>
    <property type="match status" value="1"/>
</dbReference>
<keyword evidence="4" id="KW-1185">Reference proteome</keyword>
<dbReference type="SUPFAM" id="SSF56349">
    <property type="entry name" value="DNA breaking-rejoining enzymes"/>
    <property type="match status" value="1"/>
</dbReference>
<evidence type="ECO:0000313" key="3">
    <source>
        <dbReference type="EMBL" id="GIH87837.1"/>
    </source>
</evidence>
<dbReference type="Proteomes" id="UP000655044">
    <property type="component" value="Unassembled WGS sequence"/>
</dbReference>
<organism evidence="3 4">
    <name type="scientific">Planobispora rosea</name>
    <dbReference type="NCBI Taxonomy" id="35762"/>
    <lineage>
        <taxon>Bacteria</taxon>
        <taxon>Bacillati</taxon>
        <taxon>Actinomycetota</taxon>
        <taxon>Actinomycetes</taxon>
        <taxon>Streptosporangiales</taxon>
        <taxon>Streptosporangiaceae</taxon>
        <taxon>Planobispora</taxon>
    </lineage>
</organism>
<keyword evidence="1" id="KW-0233">DNA recombination</keyword>
<name>A0A8J3S887_PLARO</name>
<evidence type="ECO:0000259" key="2">
    <source>
        <dbReference type="PROSITE" id="PS51898"/>
    </source>
</evidence>
<proteinExistence type="predicted"/>
<dbReference type="PROSITE" id="PS51898">
    <property type="entry name" value="TYR_RECOMBINASE"/>
    <property type="match status" value="1"/>
</dbReference>